<dbReference type="InterPro" id="IPR000835">
    <property type="entry name" value="HTH_MarR-typ"/>
</dbReference>
<dbReference type="Pfam" id="PF12802">
    <property type="entry name" value="MarR_2"/>
    <property type="match status" value="1"/>
</dbReference>
<accession>A0ABP7FPV5</accession>
<keyword evidence="3" id="KW-1185">Reference proteome</keyword>
<dbReference type="PRINTS" id="PR00598">
    <property type="entry name" value="HTHMARR"/>
</dbReference>
<reference evidence="3" key="1">
    <citation type="journal article" date="2019" name="Int. J. Syst. Evol. Microbiol.">
        <title>The Global Catalogue of Microorganisms (GCM) 10K type strain sequencing project: providing services to taxonomists for standard genome sequencing and annotation.</title>
        <authorList>
            <consortium name="The Broad Institute Genomics Platform"/>
            <consortium name="The Broad Institute Genome Sequencing Center for Infectious Disease"/>
            <person name="Wu L."/>
            <person name="Ma J."/>
        </authorList>
    </citation>
    <scope>NUCLEOTIDE SEQUENCE [LARGE SCALE GENOMIC DNA]</scope>
    <source>
        <strain evidence="3">JCM 17137</strain>
    </source>
</reference>
<proteinExistence type="predicted"/>
<dbReference type="InterPro" id="IPR039422">
    <property type="entry name" value="MarR/SlyA-like"/>
</dbReference>
<dbReference type="Proteomes" id="UP001500908">
    <property type="component" value="Unassembled WGS sequence"/>
</dbReference>
<dbReference type="RefSeq" id="WP_344970803.1">
    <property type="nucleotide sequence ID" value="NZ_BAABDD010000009.1"/>
</dbReference>
<evidence type="ECO:0000313" key="2">
    <source>
        <dbReference type="EMBL" id="GAA3742968.1"/>
    </source>
</evidence>
<dbReference type="PANTHER" id="PTHR33164">
    <property type="entry name" value="TRANSCRIPTIONAL REGULATOR, MARR FAMILY"/>
    <property type="match status" value="1"/>
</dbReference>
<dbReference type="PANTHER" id="PTHR33164:SF99">
    <property type="entry name" value="MARR FAMILY REGULATORY PROTEIN"/>
    <property type="match status" value="1"/>
</dbReference>
<name>A0ABP7FPV5_9ACTN</name>
<evidence type="ECO:0000259" key="1">
    <source>
        <dbReference type="PROSITE" id="PS50995"/>
    </source>
</evidence>
<dbReference type="InterPro" id="IPR036388">
    <property type="entry name" value="WH-like_DNA-bd_sf"/>
</dbReference>
<gene>
    <name evidence="2" type="ORF">GCM10022402_23260</name>
</gene>
<dbReference type="EMBL" id="BAABDD010000009">
    <property type="protein sequence ID" value="GAA3742968.1"/>
    <property type="molecule type" value="Genomic_DNA"/>
</dbReference>
<comment type="caution">
    <text evidence="2">The sequence shown here is derived from an EMBL/GenBank/DDBJ whole genome shotgun (WGS) entry which is preliminary data.</text>
</comment>
<feature type="domain" description="HTH marR-type" evidence="1">
    <location>
        <begin position="14"/>
        <end position="150"/>
    </location>
</feature>
<dbReference type="Gene3D" id="1.10.10.10">
    <property type="entry name" value="Winged helix-like DNA-binding domain superfamily/Winged helix DNA-binding domain"/>
    <property type="match status" value="1"/>
</dbReference>
<dbReference type="SMART" id="SM00347">
    <property type="entry name" value="HTH_MARR"/>
    <property type="match status" value="1"/>
</dbReference>
<sequence length="158" mass="18389">MDSVDSVTWLTDDEQRIWRSYLNVNSMLAEILDRDLQRRHSLSLVEYGILVHLSEAEGARMRMRNLAETVIVSKSRLSHQIARLERDGYVRRENCQEDRRGAWAILTDQGEKALRESAPDHVALVRQHLFDRIGPERVQQLGEIMAQLELGLREAEQR</sequence>
<dbReference type="PROSITE" id="PS50995">
    <property type="entry name" value="HTH_MARR_2"/>
    <property type="match status" value="1"/>
</dbReference>
<organism evidence="2 3">
    <name type="scientific">Salinactinospora qingdaonensis</name>
    <dbReference type="NCBI Taxonomy" id="702744"/>
    <lineage>
        <taxon>Bacteria</taxon>
        <taxon>Bacillati</taxon>
        <taxon>Actinomycetota</taxon>
        <taxon>Actinomycetes</taxon>
        <taxon>Streptosporangiales</taxon>
        <taxon>Nocardiopsidaceae</taxon>
        <taxon>Salinactinospora</taxon>
    </lineage>
</organism>
<dbReference type="InterPro" id="IPR036390">
    <property type="entry name" value="WH_DNA-bd_sf"/>
</dbReference>
<dbReference type="SUPFAM" id="SSF46785">
    <property type="entry name" value="Winged helix' DNA-binding domain"/>
    <property type="match status" value="1"/>
</dbReference>
<protein>
    <submittedName>
        <fullName evidence="2">MarR family transcriptional regulator</fullName>
    </submittedName>
</protein>
<evidence type="ECO:0000313" key="3">
    <source>
        <dbReference type="Proteomes" id="UP001500908"/>
    </source>
</evidence>